<evidence type="ECO:0000259" key="3">
    <source>
        <dbReference type="Pfam" id="PF12850"/>
    </source>
</evidence>
<dbReference type="InterPro" id="IPR029052">
    <property type="entry name" value="Metallo-depent_PP-like"/>
</dbReference>
<name>A0A1H6XA59_9BACL</name>
<accession>A0A1H6XA59</accession>
<sequence>MTVWRIAVMSDSHGDVKTVRQFLDKQLDADHLVHCGDSELSAHDELLGQMISVKGNCDPDGLQEHRMFEAGEFRVLVTHGHLERVKSGMLPIQYRAEETGADIVLFGHTHLYGAEVQNGVLYVNPGSTHRPPSGRPATYAVIEGEAGGVSVSFLHPDGKVADTAVFTDFKKRR</sequence>
<dbReference type="AlphaFoldDB" id="A0A1H6XA59"/>
<dbReference type="Gene3D" id="3.60.21.10">
    <property type="match status" value="1"/>
</dbReference>
<evidence type="ECO:0000313" key="5">
    <source>
        <dbReference type="Proteomes" id="UP000199200"/>
    </source>
</evidence>
<dbReference type="STRING" id="426757.SAMN04488127_1426"/>
<dbReference type="Pfam" id="PF12850">
    <property type="entry name" value="Metallophos_2"/>
    <property type="match status" value="1"/>
</dbReference>
<organism evidence="4 5">
    <name type="scientific">Bhargavaea ginsengi</name>
    <dbReference type="NCBI Taxonomy" id="426757"/>
    <lineage>
        <taxon>Bacteria</taxon>
        <taxon>Bacillati</taxon>
        <taxon>Bacillota</taxon>
        <taxon>Bacilli</taxon>
        <taxon>Bacillales</taxon>
        <taxon>Caryophanaceae</taxon>
        <taxon>Bhargavaea</taxon>
    </lineage>
</organism>
<dbReference type="NCBIfam" id="TIGR00040">
    <property type="entry name" value="yfcE"/>
    <property type="match status" value="1"/>
</dbReference>
<dbReference type="InterPro" id="IPR041802">
    <property type="entry name" value="MPP_YfcE"/>
</dbReference>
<dbReference type="PANTHER" id="PTHR11124">
    <property type="entry name" value="VACUOLAR SORTING PROTEIN VPS29"/>
    <property type="match status" value="1"/>
</dbReference>
<dbReference type="OrthoDB" id="9800565at2"/>
<comment type="cofactor">
    <cofactor evidence="2">
        <name>a divalent metal cation</name>
        <dbReference type="ChEBI" id="CHEBI:60240"/>
    </cofactor>
</comment>
<dbReference type="CDD" id="cd00841">
    <property type="entry name" value="MPP_YfcE"/>
    <property type="match status" value="1"/>
</dbReference>
<proteinExistence type="inferred from homology"/>
<dbReference type="InterPro" id="IPR024654">
    <property type="entry name" value="Calcineurin-like_PHP_lpxH"/>
</dbReference>
<dbReference type="GO" id="GO:0016787">
    <property type="term" value="F:hydrolase activity"/>
    <property type="evidence" value="ECO:0007669"/>
    <property type="project" value="UniProtKB-UniRule"/>
</dbReference>
<dbReference type="RefSeq" id="WP_092051464.1">
    <property type="nucleotide sequence ID" value="NZ_FNZF01000002.1"/>
</dbReference>
<evidence type="ECO:0000313" key="4">
    <source>
        <dbReference type="EMBL" id="SEJ26029.1"/>
    </source>
</evidence>
<keyword evidence="2" id="KW-0479">Metal-binding</keyword>
<evidence type="ECO:0000256" key="1">
    <source>
        <dbReference type="ARBA" id="ARBA00008950"/>
    </source>
</evidence>
<gene>
    <name evidence="4" type="ORF">SAMN04488127_1426</name>
</gene>
<dbReference type="SUPFAM" id="SSF56300">
    <property type="entry name" value="Metallo-dependent phosphatases"/>
    <property type="match status" value="1"/>
</dbReference>
<dbReference type="EC" id="3.1.4.-" evidence="2"/>
<protein>
    <recommendedName>
        <fullName evidence="2">Phosphoesterase</fullName>
        <ecNumber evidence="2">3.1.4.-</ecNumber>
    </recommendedName>
</protein>
<dbReference type="GO" id="GO:0046872">
    <property type="term" value="F:metal ion binding"/>
    <property type="evidence" value="ECO:0007669"/>
    <property type="project" value="UniProtKB-KW"/>
</dbReference>
<keyword evidence="5" id="KW-1185">Reference proteome</keyword>
<dbReference type="Proteomes" id="UP000199200">
    <property type="component" value="Unassembled WGS sequence"/>
</dbReference>
<dbReference type="InterPro" id="IPR000979">
    <property type="entry name" value="Phosphodiesterase_MJ0936/Vps29"/>
</dbReference>
<reference evidence="5" key="1">
    <citation type="submission" date="2016-10" db="EMBL/GenBank/DDBJ databases">
        <authorList>
            <person name="Varghese N."/>
            <person name="Submissions S."/>
        </authorList>
    </citation>
    <scope>NUCLEOTIDE SEQUENCE [LARGE SCALE GENOMIC DNA]</scope>
    <source>
        <strain evidence="5">CGMCC 1.6763</strain>
    </source>
</reference>
<evidence type="ECO:0000256" key="2">
    <source>
        <dbReference type="RuleBase" id="RU362039"/>
    </source>
</evidence>
<comment type="similarity">
    <text evidence="1 2">Belongs to the metallophosphoesterase superfamily. YfcE family.</text>
</comment>
<feature type="domain" description="Calcineurin-like phosphoesterase" evidence="3">
    <location>
        <begin position="5"/>
        <end position="144"/>
    </location>
</feature>
<dbReference type="EMBL" id="FNZF01000002">
    <property type="protein sequence ID" value="SEJ26029.1"/>
    <property type="molecule type" value="Genomic_DNA"/>
</dbReference>